<name>A0A1E3VP07_9HYPH</name>
<proteinExistence type="predicted"/>
<dbReference type="EMBL" id="LPWE01000011">
    <property type="protein sequence ID" value="ODR95259.1"/>
    <property type="molecule type" value="Genomic_DNA"/>
</dbReference>
<evidence type="ECO:0000313" key="2">
    <source>
        <dbReference type="Proteomes" id="UP000094172"/>
    </source>
</evidence>
<gene>
    <name evidence="1" type="ORF">AUC70_06095</name>
</gene>
<reference evidence="1 2" key="1">
    <citation type="journal article" date="2016" name="Environ. Microbiol.">
        <title>New Methyloceanibacter diversity from North Sea sediments includes methanotroph containing solely the soluble methane monooxygenase.</title>
        <authorList>
            <person name="Vekeman B."/>
            <person name="Kerckhof F.M."/>
            <person name="Cremers G."/>
            <person name="de Vos P."/>
            <person name="Vandamme P."/>
            <person name="Boon N."/>
            <person name="Op den Camp H.J."/>
            <person name="Heylen K."/>
        </authorList>
    </citation>
    <scope>NUCLEOTIDE SEQUENCE [LARGE SCALE GENOMIC DNA]</scope>
    <source>
        <strain evidence="1 2">R-67176</strain>
    </source>
</reference>
<organism evidence="1 2">
    <name type="scientific">Methyloceanibacter stevinii</name>
    <dbReference type="NCBI Taxonomy" id="1774970"/>
    <lineage>
        <taxon>Bacteria</taxon>
        <taxon>Pseudomonadati</taxon>
        <taxon>Pseudomonadota</taxon>
        <taxon>Alphaproteobacteria</taxon>
        <taxon>Hyphomicrobiales</taxon>
        <taxon>Hyphomicrobiaceae</taxon>
        <taxon>Methyloceanibacter</taxon>
    </lineage>
</organism>
<protein>
    <submittedName>
        <fullName evidence="1">Uncharacterized protein</fullName>
    </submittedName>
</protein>
<evidence type="ECO:0000313" key="1">
    <source>
        <dbReference type="EMBL" id="ODR95259.1"/>
    </source>
</evidence>
<dbReference type="AlphaFoldDB" id="A0A1E3VP07"/>
<accession>A0A1E3VP07</accession>
<dbReference type="Proteomes" id="UP000094172">
    <property type="component" value="Unassembled WGS sequence"/>
</dbReference>
<keyword evidence="2" id="KW-1185">Reference proteome</keyword>
<dbReference type="STRING" id="1774970.AUC70_06095"/>
<sequence>MSVGAADQESEAEAVRVEVAKVVAGPLNEQVTAVGTLPSDEAVTISSEIPRRLEAIHFEEGQPKAGTKTSDGELHPRRLAVMRG</sequence>
<comment type="caution">
    <text evidence="1">The sequence shown here is derived from an EMBL/GenBank/DDBJ whole genome shotgun (WGS) entry which is preliminary data.</text>
</comment>